<gene>
    <name evidence="4" type="ORF">F3W81_16185</name>
</gene>
<dbReference type="Proteomes" id="UP000594118">
    <property type="component" value="Chromosome"/>
</dbReference>
<comment type="similarity">
    <text evidence="1">Belongs to the PhzF family.</text>
</comment>
<accession>A0A7L9WPD7</accession>
<dbReference type="RefSeq" id="WP_193080243.1">
    <property type="nucleotide sequence ID" value="NZ_CP045201.1"/>
</dbReference>
<dbReference type="EMBL" id="CP045201">
    <property type="protein sequence ID" value="QOL82235.1"/>
    <property type="molecule type" value="Genomic_DNA"/>
</dbReference>
<dbReference type="KEGG" id="pshq:F3W81_16185"/>
<name>A0A7L9WPD7_9RHOB</name>
<feature type="active site" evidence="3">
    <location>
        <position position="44"/>
    </location>
</feature>
<evidence type="ECO:0000313" key="5">
    <source>
        <dbReference type="Proteomes" id="UP000594118"/>
    </source>
</evidence>
<keyword evidence="2 4" id="KW-0413">Isomerase</keyword>
<organism evidence="4 5">
    <name type="scientific">Pseudooceanicola spongiae</name>
    <dbReference type="NCBI Taxonomy" id="2613965"/>
    <lineage>
        <taxon>Bacteria</taxon>
        <taxon>Pseudomonadati</taxon>
        <taxon>Pseudomonadota</taxon>
        <taxon>Alphaproteobacteria</taxon>
        <taxon>Rhodobacterales</taxon>
        <taxon>Paracoccaceae</taxon>
        <taxon>Pseudooceanicola</taxon>
    </lineage>
</organism>
<dbReference type="NCBIfam" id="TIGR00654">
    <property type="entry name" value="PhzF_family"/>
    <property type="match status" value="1"/>
</dbReference>
<dbReference type="PANTHER" id="PTHR13774:SF39">
    <property type="entry name" value="BIOSYNTHESIS PROTEIN, PUTATIVE-RELATED"/>
    <property type="match status" value="1"/>
</dbReference>
<proteinExistence type="inferred from homology"/>
<dbReference type="InterPro" id="IPR003719">
    <property type="entry name" value="Phenazine_PhzF-like"/>
</dbReference>
<dbReference type="Gene3D" id="3.10.310.10">
    <property type="entry name" value="Diaminopimelate Epimerase, Chain A, domain 1"/>
    <property type="match status" value="2"/>
</dbReference>
<dbReference type="SUPFAM" id="SSF54506">
    <property type="entry name" value="Diaminopimelate epimerase-like"/>
    <property type="match status" value="1"/>
</dbReference>
<dbReference type="GO" id="GO:0016853">
    <property type="term" value="F:isomerase activity"/>
    <property type="evidence" value="ECO:0007669"/>
    <property type="project" value="UniProtKB-KW"/>
</dbReference>
<keyword evidence="5" id="KW-1185">Reference proteome</keyword>
<dbReference type="PIRSF" id="PIRSF016184">
    <property type="entry name" value="PhzC_PhzF"/>
    <property type="match status" value="1"/>
</dbReference>
<dbReference type="Pfam" id="PF02567">
    <property type="entry name" value="PhzC-PhzF"/>
    <property type="match status" value="1"/>
</dbReference>
<dbReference type="GO" id="GO:0005737">
    <property type="term" value="C:cytoplasm"/>
    <property type="evidence" value="ECO:0007669"/>
    <property type="project" value="TreeGrafter"/>
</dbReference>
<evidence type="ECO:0000313" key="4">
    <source>
        <dbReference type="EMBL" id="QOL82235.1"/>
    </source>
</evidence>
<sequence>MTLQRISAFCLGQTGGNPAGVVIADTLPSPQQMQSIAREVGYSETAFAAPDGDAWQVRYFSPEAEVAFCGHATIALGAALGQHRGAGHFRLTLAQGSITVDAHLAEGHWQASLRSPPTWSRPLARDLLSRLTDLFGLTTADLDPTLPPLLAHAGVQHAILTLQERSQLSAMAYPFEALRDLMQAEGLTTVSLLHITSDLAFAARNAFAIGGVVEDPATGAAAAALGGALVDLGWPALVGGGRFTIRQGEDMDQPSLLEVAVSGLPHAPVQVSGATRLIDD</sequence>
<evidence type="ECO:0000256" key="2">
    <source>
        <dbReference type="ARBA" id="ARBA00023235"/>
    </source>
</evidence>
<dbReference type="PANTHER" id="PTHR13774">
    <property type="entry name" value="PHENAZINE BIOSYNTHESIS PROTEIN"/>
    <property type="match status" value="1"/>
</dbReference>
<evidence type="ECO:0000256" key="1">
    <source>
        <dbReference type="ARBA" id="ARBA00008270"/>
    </source>
</evidence>
<protein>
    <submittedName>
        <fullName evidence="4">PhzF family phenazine biosynthesis isomerase</fullName>
    </submittedName>
</protein>
<reference evidence="4 5" key="1">
    <citation type="submission" date="2019-10" db="EMBL/GenBank/DDBJ databases">
        <title>Pseudopuniceibacterium sp. HQ09 islated from Antarctica.</title>
        <authorList>
            <person name="Liao L."/>
            <person name="Su S."/>
            <person name="Chen B."/>
            <person name="Yu Y."/>
        </authorList>
    </citation>
    <scope>NUCLEOTIDE SEQUENCE [LARGE SCALE GENOMIC DNA]</scope>
    <source>
        <strain evidence="4 5">HQ09</strain>
    </source>
</reference>
<dbReference type="AlphaFoldDB" id="A0A7L9WPD7"/>
<evidence type="ECO:0000256" key="3">
    <source>
        <dbReference type="PIRSR" id="PIRSR016184-1"/>
    </source>
</evidence>